<feature type="region of interest" description="Disordered" evidence="4">
    <location>
        <begin position="627"/>
        <end position="653"/>
    </location>
</feature>
<feature type="compositionally biased region" description="Basic and acidic residues" evidence="4">
    <location>
        <begin position="584"/>
        <end position="599"/>
    </location>
</feature>
<dbReference type="InterPro" id="IPR019775">
    <property type="entry name" value="WD40_repeat_CS"/>
</dbReference>
<dbReference type="PANTHER" id="PTHR19848:SF8">
    <property type="entry name" value="F-BOX AND WD REPEAT DOMAIN CONTAINING 7"/>
    <property type="match status" value="1"/>
</dbReference>
<dbReference type="PRINTS" id="PR00320">
    <property type="entry name" value="GPROTEINBRPT"/>
</dbReference>
<dbReference type="Proteomes" id="UP000660729">
    <property type="component" value="Unassembled WGS sequence"/>
</dbReference>
<feature type="repeat" description="WD" evidence="3">
    <location>
        <begin position="795"/>
        <end position="836"/>
    </location>
</feature>
<keyword evidence="8" id="KW-1185">Reference proteome</keyword>
<feature type="transmembrane region" description="Helical" evidence="5">
    <location>
        <begin position="310"/>
        <end position="328"/>
    </location>
</feature>
<keyword evidence="2" id="KW-0677">Repeat</keyword>
<dbReference type="Gene3D" id="2.130.10.10">
    <property type="entry name" value="YVTN repeat-like/Quinoprotein amine dehydrogenase"/>
    <property type="match status" value="1"/>
</dbReference>
<keyword evidence="5" id="KW-0472">Membrane</keyword>
<dbReference type="PROSITE" id="PS50082">
    <property type="entry name" value="WD_REPEATS_2"/>
    <property type="match status" value="7"/>
</dbReference>
<feature type="compositionally biased region" description="Basic and acidic residues" evidence="4">
    <location>
        <begin position="152"/>
        <end position="167"/>
    </location>
</feature>
<protein>
    <submittedName>
        <fullName evidence="7">Protein will die slowly</fullName>
    </submittedName>
</protein>
<feature type="region of interest" description="Disordered" evidence="4">
    <location>
        <begin position="133"/>
        <end position="167"/>
    </location>
</feature>
<dbReference type="PROSITE" id="PS00678">
    <property type="entry name" value="WD_REPEATS_1"/>
    <property type="match status" value="3"/>
</dbReference>
<name>A0A8H6RQH2_9PEZI</name>
<feature type="region of interest" description="Disordered" evidence="4">
    <location>
        <begin position="1023"/>
        <end position="1073"/>
    </location>
</feature>
<comment type="caution">
    <text evidence="7">The sequence shown here is derived from an EMBL/GenBank/DDBJ whole genome shotgun (WGS) entry which is preliminary data.</text>
</comment>
<sequence>MVSKAPASMIENGSDSDWESVGTPTPPESPPLPAQQTKRPTIKFDVPQHPRPAKVALTFVKARSDTINDSKIQQLTDDFEAFEASSETPRIDDEDESAAKFEVEAFKEAMQLEEARKAGPKSKAFPIHIETVNGDVTPEDEPLQVPANANDGAEKNDNGPQKDTEHSDLKDKILTCAISHFLAIMTAFAMFVMFKTVPLSAIRHPVMMLPPLILLGAEVWFIFDAGREMGSIAKQPEFRQKVAHMWQAVRDSLQDEDEEYEEEMTEDDKQLHQASQTIARSTLGLALVFLAMLIISPWCKVTISPPIEKFVLGVLGSIWIFALSRVDWKDTTMTRDLTTFIERWMPVQPVVDPNTAAQQSEQDLSLGLKVMQLSDEFVTFVLDMILKSILAATIGYIVLPVQTFGEVCGNRTFMSVSTVLMVKTPRLPLFEEAADGLLWAWDRVQPYVDRFTTAVRQRIARFSKYIIDNKQIWIANGKRFGKMAGDALLWTLNSAGRIVLASIFLHAVLLCLNGYQSRHSVAVQQENPIASGAPEVANFQAPQLERLNKWSDIMALSMQKVRTEHSDGRNQVIACPFGRGYSMGEKDHTDTDPEPHVEQEPTAEDPEQPRSKSWHADDALSIDEMSLEASPEPQGRSPKRKRAVSSGLNTPQYDGAADAKLSFAYDDDLGSDADNAFNTPDRGSDDEAASPKRRRVERPTRLNYVPFLTLRGHKRGVASVKFSPDGKWIASCSADSTIKIWDARTGSLSQTLEGHLAGISTIAWSPDSKVIASGSDDKIIRLWDIATGKSLPNPLAGHHNYVYSIAFSPKGNMLVSGSYDEAVFLWDVRTARLMRSLPAHSDPVSSVDVVRDGALVASCSSDGLIRIWDTGTGQCLKTLVHEDRAPVTNVKFSPNGKYVLAGTLDSSLRLWDYVDGTCKKTYQGHKNEKFSIQACFGVYTEQPYVAPTPNGEANGTHDDEPRWAFIACGSEDGRVVLWDVSSKEVMQILEGHEGVVLGVDVGLPDQTIATCGVDKTIKVWKRQPLPPEPAEPAFPPNPYLLNGDFDDSQPPSRQEPSDAEQARSGMQTPAEEG</sequence>
<dbReference type="EMBL" id="JABCIY010000043">
    <property type="protein sequence ID" value="KAF7195053.1"/>
    <property type="molecule type" value="Genomic_DNA"/>
</dbReference>
<feature type="repeat" description="WD" evidence="3">
    <location>
        <begin position="989"/>
        <end position="1021"/>
    </location>
</feature>
<evidence type="ECO:0000256" key="5">
    <source>
        <dbReference type="SAM" id="Phobius"/>
    </source>
</evidence>
<dbReference type="PANTHER" id="PTHR19848">
    <property type="entry name" value="WD40 REPEAT PROTEIN"/>
    <property type="match status" value="1"/>
</dbReference>
<evidence type="ECO:0000256" key="2">
    <source>
        <dbReference type="ARBA" id="ARBA00022737"/>
    </source>
</evidence>
<organism evidence="7 8">
    <name type="scientific">Pseudocercospora fuligena</name>
    <dbReference type="NCBI Taxonomy" id="685502"/>
    <lineage>
        <taxon>Eukaryota</taxon>
        <taxon>Fungi</taxon>
        <taxon>Dikarya</taxon>
        <taxon>Ascomycota</taxon>
        <taxon>Pezizomycotina</taxon>
        <taxon>Dothideomycetes</taxon>
        <taxon>Dothideomycetidae</taxon>
        <taxon>Mycosphaerellales</taxon>
        <taxon>Mycosphaerellaceae</taxon>
        <taxon>Pseudocercospora</taxon>
    </lineage>
</organism>
<dbReference type="AlphaFoldDB" id="A0A8H6RQH2"/>
<evidence type="ECO:0000256" key="4">
    <source>
        <dbReference type="SAM" id="MobiDB-lite"/>
    </source>
</evidence>
<feature type="compositionally biased region" description="Pro residues" evidence="4">
    <location>
        <begin position="1024"/>
        <end position="1038"/>
    </location>
</feature>
<feature type="domain" description="WDR5-like beta-propeller" evidence="6">
    <location>
        <begin position="709"/>
        <end position="1021"/>
    </location>
</feature>
<evidence type="ECO:0000256" key="1">
    <source>
        <dbReference type="ARBA" id="ARBA00022574"/>
    </source>
</evidence>
<dbReference type="OrthoDB" id="674604at2759"/>
<feature type="region of interest" description="Disordered" evidence="4">
    <location>
        <begin position="1"/>
        <end position="50"/>
    </location>
</feature>
<dbReference type="FunFam" id="2.130.10.10:FF:000510">
    <property type="entry name" value="WD repeat protein"/>
    <property type="match status" value="1"/>
</dbReference>
<evidence type="ECO:0000256" key="3">
    <source>
        <dbReference type="PROSITE-ProRule" id="PRU00221"/>
    </source>
</evidence>
<proteinExistence type="predicted"/>
<dbReference type="InterPro" id="IPR015943">
    <property type="entry name" value="WD40/YVTN_repeat-like_dom_sf"/>
</dbReference>
<dbReference type="PROSITE" id="PS50294">
    <property type="entry name" value="WD_REPEATS_REGION"/>
    <property type="match status" value="6"/>
</dbReference>
<feature type="transmembrane region" description="Helical" evidence="5">
    <location>
        <begin position="173"/>
        <end position="194"/>
    </location>
</feature>
<evidence type="ECO:0000259" key="6">
    <source>
        <dbReference type="Pfam" id="PF25175"/>
    </source>
</evidence>
<feature type="repeat" description="WD" evidence="3">
    <location>
        <begin position="710"/>
        <end position="751"/>
    </location>
</feature>
<feature type="compositionally biased region" description="Pro residues" evidence="4">
    <location>
        <begin position="24"/>
        <end position="33"/>
    </location>
</feature>
<gene>
    <name evidence="7" type="ORF">HII31_03521</name>
</gene>
<reference evidence="7" key="1">
    <citation type="submission" date="2020-04" db="EMBL/GenBank/DDBJ databases">
        <title>Draft genome resource of the tomato pathogen Pseudocercospora fuligena.</title>
        <authorList>
            <person name="Zaccaron A."/>
        </authorList>
    </citation>
    <scope>NUCLEOTIDE SEQUENCE</scope>
    <source>
        <strain evidence="7">PF001</strain>
    </source>
</reference>
<dbReference type="InterPro" id="IPR001680">
    <property type="entry name" value="WD40_rpt"/>
</dbReference>
<feature type="transmembrane region" description="Helical" evidence="5">
    <location>
        <begin position="278"/>
        <end position="298"/>
    </location>
</feature>
<evidence type="ECO:0000313" key="7">
    <source>
        <dbReference type="EMBL" id="KAF7195053.1"/>
    </source>
</evidence>
<keyword evidence="5" id="KW-1133">Transmembrane helix</keyword>
<dbReference type="InterPro" id="IPR059122">
    <property type="entry name" value="Beta-prop_WDR5-like"/>
</dbReference>
<dbReference type="SMART" id="SM00320">
    <property type="entry name" value="WD40"/>
    <property type="match status" value="7"/>
</dbReference>
<dbReference type="Pfam" id="PF25175">
    <property type="entry name" value="Beta-prop_WDR5"/>
    <property type="match status" value="1"/>
</dbReference>
<feature type="transmembrane region" description="Helical" evidence="5">
    <location>
        <begin position="206"/>
        <end position="223"/>
    </location>
</feature>
<dbReference type="SUPFAM" id="SSF50978">
    <property type="entry name" value="WD40 repeat-like"/>
    <property type="match status" value="1"/>
</dbReference>
<keyword evidence="1 3" id="KW-0853">WD repeat</keyword>
<feature type="repeat" description="WD" evidence="3">
    <location>
        <begin position="837"/>
        <end position="878"/>
    </location>
</feature>
<feature type="repeat" description="WD" evidence="3">
    <location>
        <begin position="752"/>
        <end position="793"/>
    </location>
</feature>
<feature type="region of interest" description="Disordered" evidence="4">
    <location>
        <begin position="565"/>
        <end position="614"/>
    </location>
</feature>
<dbReference type="CDD" id="cd00200">
    <property type="entry name" value="WD40"/>
    <property type="match status" value="1"/>
</dbReference>
<evidence type="ECO:0000313" key="8">
    <source>
        <dbReference type="Proteomes" id="UP000660729"/>
    </source>
</evidence>
<dbReference type="InterPro" id="IPR036322">
    <property type="entry name" value="WD40_repeat_dom_sf"/>
</dbReference>
<feature type="region of interest" description="Disordered" evidence="4">
    <location>
        <begin position="672"/>
        <end position="696"/>
    </location>
</feature>
<keyword evidence="5" id="KW-0812">Transmembrane</keyword>
<accession>A0A8H6RQH2</accession>
<feature type="repeat" description="WD" evidence="3">
    <location>
        <begin position="965"/>
        <end position="988"/>
    </location>
</feature>
<dbReference type="InterPro" id="IPR020472">
    <property type="entry name" value="WD40_PAC1"/>
</dbReference>
<feature type="repeat" description="WD" evidence="3">
    <location>
        <begin position="880"/>
        <end position="921"/>
    </location>
</feature>